<sequence length="136" mass="14853">MNVRPRLASGHTPEQRLQVLVVSLPPSEAFNRPVTQAERQPIPQLDGTIHGGTAHKSAPNGHQSLGRVNLRGTMYEDRDMIMRLYLIRSIVLRLSTLLQTENDQPACPGQAVKSSGNLTGPMWTLEHTSGKPSPAA</sequence>
<comment type="caution">
    <text evidence="2">The sequence shown here is derived from an EMBL/GenBank/DDBJ whole genome shotgun (WGS) entry which is preliminary data.</text>
</comment>
<accession>A0A0L0VJP5</accession>
<reference evidence="3" key="1">
    <citation type="submission" date="2014-03" db="EMBL/GenBank/DDBJ databases">
        <title>The Genome Sequence of Puccinia striiformis f. sp. tritici PST-78.</title>
        <authorList>
            <consortium name="The Broad Institute Genome Sequencing Platform"/>
            <person name="Cuomo C."/>
            <person name="Hulbert S."/>
            <person name="Chen X."/>
            <person name="Walker B."/>
            <person name="Young S.K."/>
            <person name="Zeng Q."/>
            <person name="Gargeya S."/>
            <person name="Fitzgerald M."/>
            <person name="Haas B."/>
            <person name="Abouelleil A."/>
            <person name="Alvarado L."/>
            <person name="Arachchi H.M."/>
            <person name="Berlin A.M."/>
            <person name="Chapman S.B."/>
            <person name="Goldberg J."/>
            <person name="Griggs A."/>
            <person name="Gujja S."/>
            <person name="Hansen M."/>
            <person name="Howarth C."/>
            <person name="Imamovic A."/>
            <person name="Larimer J."/>
            <person name="McCowan C."/>
            <person name="Montmayeur A."/>
            <person name="Murphy C."/>
            <person name="Neiman D."/>
            <person name="Pearson M."/>
            <person name="Priest M."/>
            <person name="Roberts A."/>
            <person name="Saif S."/>
            <person name="Shea T."/>
            <person name="Sisk P."/>
            <person name="Sykes S."/>
            <person name="Wortman J."/>
            <person name="Nusbaum C."/>
            <person name="Birren B."/>
        </authorList>
    </citation>
    <scope>NUCLEOTIDE SEQUENCE [LARGE SCALE GENOMIC DNA]</scope>
    <source>
        <strain evidence="3">race PST-78</strain>
    </source>
</reference>
<name>A0A0L0VJP5_9BASI</name>
<proteinExistence type="predicted"/>
<feature type="region of interest" description="Disordered" evidence="1">
    <location>
        <begin position="102"/>
        <end position="136"/>
    </location>
</feature>
<organism evidence="2 3">
    <name type="scientific">Puccinia striiformis f. sp. tritici PST-78</name>
    <dbReference type="NCBI Taxonomy" id="1165861"/>
    <lineage>
        <taxon>Eukaryota</taxon>
        <taxon>Fungi</taxon>
        <taxon>Dikarya</taxon>
        <taxon>Basidiomycota</taxon>
        <taxon>Pucciniomycotina</taxon>
        <taxon>Pucciniomycetes</taxon>
        <taxon>Pucciniales</taxon>
        <taxon>Pucciniaceae</taxon>
        <taxon>Puccinia</taxon>
    </lineage>
</organism>
<dbReference type="Proteomes" id="UP000054564">
    <property type="component" value="Unassembled WGS sequence"/>
</dbReference>
<keyword evidence="3" id="KW-1185">Reference proteome</keyword>
<gene>
    <name evidence="2" type="ORF">PSTG_07547</name>
</gene>
<evidence type="ECO:0000256" key="1">
    <source>
        <dbReference type="SAM" id="MobiDB-lite"/>
    </source>
</evidence>
<evidence type="ECO:0000313" key="2">
    <source>
        <dbReference type="EMBL" id="KNE99239.1"/>
    </source>
</evidence>
<protein>
    <submittedName>
        <fullName evidence="2">Uncharacterized protein</fullName>
    </submittedName>
</protein>
<feature type="compositionally biased region" description="Polar residues" evidence="1">
    <location>
        <begin position="126"/>
        <end position="136"/>
    </location>
</feature>
<dbReference type="EMBL" id="AJIL01000048">
    <property type="protein sequence ID" value="KNE99239.1"/>
    <property type="molecule type" value="Genomic_DNA"/>
</dbReference>
<dbReference type="AlphaFoldDB" id="A0A0L0VJP5"/>
<evidence type="ECO:0000313" key="3">
    <source>
        <dbReference type="Proteomes" id="UP000054564"/>
    </source>
</evidence>